<dbReference type="InterPro" id="IPR011852">
    <property type="entry name" value="TRAP_TAXI"/>
</dbReference>
<keyword evidence="1" id="KW-0812">Transmembrane</keyword>
<dbReference type="PANTHER" id="PTHR42941:SF1">
    <property type="entry name" value="SLL1037 PROTEIN"/>
    <property type="match status" value="1"/>
</dbReference>
<dbReference type="KEGG" id="mtun:MTUNDRAET4_4045"/>
<organism evidence="2 3">
    <name type="scientific">Methylocella tundrae</name>
    <dbReference type="NCBI Taxonomy" id="227605"/>
    <lineage>
        <taxon>Bacteria</taxon>
        <taxon>Pseudomonadati</taxon>
        <taxon>Pseudomonadota</taxon>
        <taxon>Alphaproteobacteria</taxon>
        <taxon>Hyphomicrobiales</taxon>
        <taxon>Beijerinckiaceae</taxon>
        <taxon>Methylocella</taxon>
    </lineage>
</organism>
<evidence type="ECO:0000313" key="2">
    <source>
        <dbReference type="EMBL" id="VFU10926.1"/>
    </source>
</evidence>
<gene>
    <name evidence="2" type="ORF">MTUNDRAET4_4045</name>
</gene>
<evidence type="ECO:0000256" key="1">
    <source>
        <dbReference type="SAM" id="Phobius"/>
    </source>
</evidence>
<dbReference type="PANTHER" id="PTHR42941">
    <property type="entry name" value="SLL1037 PROTEIN"/>
    <property type="match status" value="1"/>
</dbReference>
<keyword evidence="2" id="KW-0675">Receptor</keyword>
<dbReference type="Proteomes" id="UP000294360">
    <property type="component" value="Chromosome"/>
</dbReference>
<dbReference type="EMBL" id="LR536450">
    <property type="protein sequence ID" value="VFU10926.1"/>
    <property type="molecule type" value="Genomic_DNA"/>
</dbReference>
<feature type="transmembrane region" description="Helical" evidence="1">
    <location>
        <begin position="229"/>
        <end position="251"/>
    </location>
</feature>
<dbReference type="Pfam" id="PF16868">
    <property type="entry name" value="NMT1_3"/>
    <property type="match status" value="1"/>
</dbReference>
<dbReference type="SUPFAM" id="SSF53850">
    <property type="entry name" value="Periplasmic binding protein-like II"/>
    <property type="match status" value="1"/>
</dbReference>
<dbReference type="RefSeq" id="WP_166795997.1">
    <property type="nucleotide sequence ID" value="NZ_CP139089.1"/>
</dbReference>
<keyword evidence="1" id="KW-0472">Membrane</keyword>
<keyword evidence="1" id="KW-1133">Transmembrane helix</keyword>
<name>A0A4U8Z5W5_METTU</name>
<sequence length="335" mass="36599">MPDRVRSIAVLHSDPITIIAPKSAKIENFRELADKTLGLVGPPGSYARLMAWTRLHYHGKFLSDIPPVVAEIAAAINAKKIDALLFIIPTTKSGAISERWASVRRLTRKSMGFVSIDDAEAIEAAAPEFEQGEILSGAFGGSPPVPAENVTTLLVTTYLVADQSVRSDIATELTRFIFENRQRFIPDAPVAALIKAASTDKDAIIPVHKGAKEFFDGEEQTFMERYGDWLYTGPIILGVLYSALMPIWHLLRPVPPEALLLATVPEISYSIKNATSLEELEAINARVDAAIERISAEALNGRLEDSKVGANSLVIGYINRIVREKRAELQKNSGA</sequence>
<dbReference type="Gene3D" id="3.40.190.10">
    <property type="entry name" value="Periplasmic binding protein-like II"/>
    <property type="match status" value="1"/>
</dbReference>
<evidence type="ECO:0000313" key="3">
    <source>
        <dbReference type="Proteomes" id="UP000294360"/>
    </source>
</evidence>
<protein>
    <submittedName>
        <fullName evidence="2">TRAP transporter solute receptor, TAXI family</fullName>
    </submittedName>
</protein>
<accession>A0A4U8Z5W5</accession>
<dbReference type="AlphaFoldDB" id="A0A4U8Z5W5"/>
<proteinExistence type="predicted"/>
<reference evidence="2 3" key="1">
    <citation type="submission" date="2019-03" db="EMBL/GenBank/DDBJ databases">
        <authorList>
            <person name="Kox A.R. M."/>
        </authorList>
    </citation>
    <scope>NUCLEOTIDE SEQUENCE [LARGE SCALE GENOMIC DNA]</scope>
    <source>
        <strain evidence="2">MTUNDRAET4 annotated genome</strain>
    </source>
</reference>